<feature type="compositionally biased region" description="Polar residues" evidence="1">
    <location>
        <begin position="433"/>
        <end position="482"/>
    </location>
</feature>
<dbReference type="PANTHER" id="PTHR12458">
    <property type="entry name" value="ORF PROTEIN"/>
    <property type="match status" value="1"/>
</dbReference>
<feature type="region of interest" description="Disordered" evidence="1">
    <location>
        <begin position="410"/>
        <end position="537"/>
    </location>
</feature>
<dbReference type="InterPro" id="IPR007714">
    <property type="entry name" value="CFA20_dom"/>
</dbReference>
<feature type="region of interest" description="Disordered" evidence="1">
    <location>
        <begin position="296"/>
        <end position="318"/>
    </location>
</feature>
<feature type="region of interest" description="Disordered" evidence="1">
    <location>
        <begin position="386"/>
        <end position="405"/>
    </location>
</feature>
<comment type="caution">
    <text evidence="3">The sequence shown here is derived from an EMBL/GenBank/DDBJ whole genome shotgun (WGS) entry which is preliminary data.</text>
</comment>
<gene>
    <name evidence="3" type="ORF">CHS0354_029929</name>
</gene>
<evidence type="ECO:0000313" key="4">
    <source>
        <dbReference type="Proteomes" id="UP001195483"/>
    </source>
</evidence>
<name>A0AAE0RTJ0_9BIVA</name>
<proteinExistence type="predicted"/>
<feature type="compositionally biased region" description="Polar residues" evidence="1">
    <location>
        <begin position="697"/>
        <end position="710"/>
    </location>
</feature>
<feature type="compositionally biased region" description="Basic and acidic residues" evidence="1">
    <location>
        <begin position="908"/>
        <end position="917"/>
    </location>
</feature>
<reference evidence="3" key="3">
    <citation type="submission" date="2023-05" db="EMBL/GenBank/DDBJ databases">
        <authorList>
            <person name="Smith C.H."/>
        </authorList>
    </citation>
    <scope>NUCLEOTIDE SEQUENCE</scope>
    <source>
        <strain evidence="3">CHS0354</strain>
        <tissue evidence="3">Mantle</tissue>
    </source>
</reference>
<evidence type="ECO:0000259" key="2">
    <source>
        <dbReference type="Pfam" id="PF05018"/>
    </source>
</evidence>
<dbReference type="Proteomes" id="UP001195483">
    <property type="component" value="Unassembled WGS sequence"/>
</dbReference>
<feature type="compositionally biased region" description="Basic and acidic residues" evidence="1">
    <location>
        <begin position="483"/>
        <end position="500"/>
    </location>
</feature>
<feature type="compositionally biased region" description="Polar residues" evidence="1">
    <location>
        <begin position="952"/>
        <end position="963"/>
    </location>
</feature>
<evidence type="ECO:0000256" key="1">
    <source>
        <dbReference type="SAM" id="MobiDB-lite"/>
    </source>
</evidence>
<feature type="region of interest" description="Disordered" evidence="1">
    <location>
        <begin position="550"/>
        <end position="797"/>
    </location>
</feature>
<feature type="region of interest" description="Disordered" evidence="1">
    <location>
        <begin position="884"/>
        <end position="940"/>
    </location>
</feature>
<feature type="compositionally biased region" description="Polar residues" evidence="1">
    <location>
        <begin position="602"/>
        <end position="617"/>
    </location>
</feature>
<dbReference type="EMBL" id="JAEAOA010001785">
    <property type="protein sequence ID" value="KAK3579070.1"/>
    <property type="molecule type" value="Genomic_DNA"/>
</dbReference>
<organism evidence="3 4">
    <name type="scientific">Potamilus streckersoni</name>
    <dbReference type="NCBI Taxonomy" id="2493646"/>
    <lineage>
        <taxon>Eukaryota</taxon>
        <taxon>Metazoa</taxon>
        <taxon>Spiralia</taxon>
        <taxon>Lophotrochozoa</taxon>
        <taxon>Mollusca</taxon>
        <taxon>Bivalvia</taxon>
        <taxon>Autobranchia</taxon>
        <taxon>Heteroconchia</taxon>
        <taxon>Palaeoheterodonta</taxon>
        <taxon>Unionida</taxon>
        <taxon>Unionoidea</taxon>
        <taxon>Unionidae</taxon>
        <taxon>Ambleminae</taxon>
        <taxon>Lampsilini</taxon>
        <taxon>Potamilus</taxon>
    </lineage>
</organism>
<feature type="compositionally biased region" description="Low complexity" evidence="1">
    <location>
        <begin position="669"/>
        <end position="696"/>
    </location>
</feature>
<keyword evidence="4" id="KW-1185">Reference proteome</keyword>
<reference evidence="3" key="1">
    <citation type="journal article" date="2021" name="Genome Biol. Evol.">
        <title>A High-Quality Reference Genome for a Parasitic Bivalve with Doubly Uniparental Inheritance (Bivalvia: Unionida).</title>
        <authorList>
            <person name="Smith C.H."/>
        </authorList>
    </citation>
    <scope>NUCLEOTIDE SEQUENCE</scope>
    <source>
        <strain evidence="3">CHS0354</strain>
    </source>
</reference>
<feature type="compositionally biased region" description="Acidic residues" evidence="1">
    <location>
        <begin position="640"/>
        <end position="653"/>
    </location>
</feature>
<feature type="compositionally biased region" description="Polar residues" evidence="1">
    <location>
        <begin position="782"/>
        <end position="794"/>
    </location>
</feature>
<sequence>MFSAFLFSSCRVWWTYPRNHKCQKKENKLLVLYVHKGGVSFEVFSPQGKDPAVLWKVTGNVKKVYDRDVKSYVYALEGSPATNKMQLPKDSRQSLTLIQRYLIIQIYIPKGSDFSMELGVTDMGNNKRRLCFSSAQKDTQITPLHARIPLTVLKRGMWLNLCLDMVSMVGETWNGQTYKAIEGVNLSANCKVRKIFTMKVQPPDTAGDEELYGCAPSNIGELEPVPQKFQFATDVQHITQLLTVDKIKHAERLRSGCGPDSSHPLPNLDLDLNASGRRSSVNDAYHIAFGSKVPGIPISQNTHRKSARDDHLSSRTNRSIYSGAGERVNTTANSDISASISSQDTLYSGRDPGGGVHMLNPSIRPVSIVNHRRQSSDPVLVQEINFNSNMVQPHPPREPSSDRVRRKIRVKGPGSAGNDRVSSAGSQKDESGIGTSAASSSVNMKVGSQQASPIQNSTRSRVMSDTELMSTSGSSNEGGTRNKSADQAKRQADHTERVADQFKIQPSTMESSSQIAFRGAKPKQEYRSENYQDSEDIDDSVLEIIDILKNKTQEEKIMGESSEEGESTMPTGEYEESDEDEDKGRDTYLFASPPKLIHRKLSPSQFLESEYSQAQQDQRLKNKKGSKDLLTSRGPRPEDDFVQDEEDSSDEDRDIQKRGLKTGSRPESGTHSGSGTHPGSSTRPGSGTKPGTSSRPDSGNTRPNSGSTKIPNELPKTSPKAAKDLTVSSSSRISPRTAKDSSGGFSHSKSQRRDKSGSAINVASMLPVYSDNPSEKNDHNHSPTQNGSINSVSRMSRRSLREIPSSDARLFQKSVEKQYDHTKYLMENLTDSYEARMLKSIQGMRCEDETTDIIASPRKPGTSIARSPRPVQQGDGVVRHIFDDSPTLTSDDDTSFSTWKAPAPKPHNYQEEMKSRMSSDTLTSSNPRDWSGGVFSPPIVLPHEQRDQTLSNSLDDISMSSLSPRKPLTDADKTEEDELDLLYDPCLNCYYDPVTCKYYELA</sequence>
<feature type="domain" description="CFA20" evidence="2">
    <location>
        <begin position="41"/>
        <end position="199"/>
    </location>
</feature>
<dbReference type="InterPro" id="IPR040441">
    <property type="entry name" value="CFA20/CFAP20DC"/>
</dbReference>
<feature type="compositionally biased region" description="Polar residues" evidence="1">
    <location>
        <begin position="918"/>
        <end position="928"/>
    </location>
</feature>
<evidence type="ECO:0000313" key="3">
    <source>
        <dbReference type="EMBL" id="KAK3579070.1"/>
    </source>
</evidence>
<dbReference type="Pfam" id="PF05018">
    <property type="entry name" value="CFA20_dom"/>
    <property type="match status" value="1"/>
</dbReference>
<feature type="region of interest" description="Disordered" evidence="1">
    <location>
        <begin position="952"/>
        <end position="973"/>
    </location>
</feature>
<accession>A0AAE0RTJ0</accession>
<reference evidence="3" key="2">
    <citation type="journal article" date="2021" name="Genome Biol. Evol.">
        <title>Developing a high-quality reference genome for a parasitic bivalve with doubly uniparental inheritance (Bivalvia: Unionida).</title>
        <authorList>
            <person name="Smith C.H."/>
        </authorList>
    </citation>
    <scope>NUCLEOTIDE SEQUENCE</scope>
    <source>
        <strain evidence="3">CHS0354</strain>
        <tissue evidence="3">Mantle</tissue>
    </source>
</reference>
<protein>
    <recommendedName>
        <fullName evidence="2">CFA20 domain-containing protein</fullName>
    </recommendedName>
</protein>
<dbReference type="AlphaFoldDB" id="A0AAE0RTJ0"/>
<feature type="compositionally biased region" description="Polar residues" evidence="1">
    <location>
        <begin position="504"/>
        <end position="515"/>
    </location>
</feature>